<name>F0VQM9_NEOCL</name>
<keyword evidence="2" id="KW-1133">Transmembrane helix</keyword>
<dbReference type="OMA" id="WLANTVI"/>
<dbReference type="EMBL" id="FR823393">
    <property type="protein sequence ID" value="CBZ56026.1"/>
    <property type="molecule type" value="Genomic_DNA"/>
</dbReference>
<evidence type="ECO:0000256" key="1">
    <source>
        <dbReference type="SAM" id="MobiDB-lite"/>
    </source>
</evidence>
<gene>
    <name evidence="3" type="ORF">NCLIV_064520</name>
</gene>
<dbReference type="InParanoid" id="F0VQM9"/>
<feature type="region of interest" description="Disordered" evidence="1">
    <location>
        <begin position="796"/>
        <end position="828"/>
    </location>
</feature>
<dbReference type="VEuPathDB" id="ToxoDB:NCLIV_064520"/>
<keyword evidence="2" id="KW-0472">Membrane</keyword>
<feature type="compositionally biased region" description="Basic and acidic residues" evidence="1">
    <location>
        <begin position="264"/>
        <end position="274"/>
    </location>
</feature>
<evidence type="ECO:0008006" key="5">
    <source>
        <dbReference type="Google" id="ProtNLM"/>
    </source>
</evidence>
<evidence type="ECO:0000313" key="4">
    <source>
        <dbReference type="Proteomes" id="UP000007494"/>
    </source>
</evidence>
<dbReference type="PROSITE" id="PS51257">
    <property type="entry name" value="PROKAR_LIPOPROTEIN"/>
    <property type="match status" value="1"/>
</dbReference>
<dbReference type="eggNOG" id="ENOG502QZ3F">
    <property type="taxonomic scope" value="Eukaryota"/>
</dbReference>
<protein>
    <recommendedName>
        <fullName evidence="5">Transmembrane protein</fullName>
    </recommendedName>
</protein>
<accession>F0VQM9</accession>
<feature type="transmembrane region" description="Helical" evidence="2">
    <location>
        <begin position="16"/>
        <end position="35"/>
    </location>
</feature>
<reference evidence="4" key="1">
    <citation type="journal article" date="2012" name="PLoS Pathog.">
        <title>Comparative genomics of the apicomplexan parasites Toxoplasma gondii and Neospora caninum: Coccidia differing in host range and transmission strategy.</title>
        <authorList>
            <person name="Reid A.J."/>
            <person name="Vermont S.J."/>
            <person name="Cotton J.A."/>
            <person name="Harris D."/>
            <person name="Hill-Cawthorne G.A."/>
            <person name="Konen-Waisman S."/>
            <person name="Latham S.M."/>
            <person name="Mourier T."/>
            <person name="Norton R."/>
            <person name="Quail M.A."/>
            <person name="Sanders M."/>
            <person name="Shanmugam D."/>
            <person name="Sohal A."/>
            <person name="Wasmuth J.D."/>
            <person name="Brunk B."/>
            <person name="Grigg M.E."/>
            <person name="Howard J.C."/>
            <person name="Parkinson J."/>
            <person name="Roos D.S."/>
            <person name="Trees A.J."/>
            <person name="Berriman M."/>
            <person name="Pain A."/>
            <person name="Wastling J.M."/>
        </authorList>
    </citation>
    <scope>NUCLEOTIDE SEQUENCE [LARGE SCALE GENOMIC DNA]</scope>
    <source>
        <strain evidence="4">Liverpool</strain>
    </source>
</reference>
<feature type="region of interest" description="Disordered" evidence="1">
    <location>
        <begin position="1297"/>
        <end position="1331"/>
    </location>
</feature>
<keyword evidence="4" id="KW-1185">Reference proteome</keyword>
<proteinExistence type="predicted"/>
<dbReference type="Proteomes" id="UP000007494">
    <property type="component" value="Chromosome XII"/>
</dbReference>
<dbReference type="RefSeq" id="XP_003886052.1">
    <property type="nucleotide sequence ID" value="XM_003886003.1"/>
</dbReference>
<evidence type="ECO:0000313" key="3">
    <source>
        <dbReference type="EMBL" id="CBZ56026.1"/>
    </source>
</evidence>
<feature type="region of interest" description="Disordered" evidence="1">
    <location>
        <begin position="146"/>
        <end position="186"/>
    </location>
</feature>
<sequence>MGKSSAGSVKTRLTNVVVSAVAACCVILTVCHFLVNHAHARRLRRFSASSSLLKFYSLVNHQGNFEEQAPQVPKLDILSVYGEGLPVQEAEFDSADWPELFPVNPTFQPVQSADAKHRRGSAPNVAAQEMLLSGEGALGRIAGYRQPRSVSASPPEGSLPASDRPSVDKQDAVPRMPQETPMDTLLDPTKADKMLDKFLYHLKDVAAIQAQQIRSNLGDLSQNADHVQLATGLQETELFGLVWADLKAEQDAADISQVPGGEPADAKRKAKTPDAADMEAIKLSQDVDKDSSVPEGELQAPPESQTLKAVRATMYQNLKSNSEKELRDKLKSDIKEAWRSGRWKGLNRILFASLRLLLEYASLGVKNVLEMFGSAWLWVLDHALRKSVRQLRMFKLFGKVSGYGERLFYFMQWWMMTARYYIEYTEAIRDLVAFIIENSSKISMLVQGGLSLVGGTGGPIFFCVFLWKLSKPAWKLYLTDAALKTSSIHERAATEFMMSQKDYHNFLLGTRALVGDADNGPALELHLPQHQTTELIFLMAYLERYKLPQAAHRVGLLEGSNPMQQYLAYERVTRLKELVSRVPQEARGQLVNLFSELSRWDMTRTSDSLHGLIINNLQRCAILSRVLTNQYLLQRRILAYIASYQRSRIKPCQLAWLANTVIRCAYEVIDRELLFTLDGDHNYALDRTTVRVNNLPSFLYGDTRGLKELLQKFFTFFPMSVLKHPIRQGTPGRALLADMHLDISSGVIGILRNISPRYGERHTTRAVKRTHCPMQVPTIEINTAMRYVKLRFLTSTTTPAPPATPDPDDNQPSETERSSDTGSEQAATDPLCAEVAARSILRQQVTKAVKGEVRRTIFGIPDTVCAPINSPGFVALSRLIDEFVNGGVTDDQLPEALKTGLDILVNEHPSLVAAFASIHPFKHIVLQYVNEVLPLSLSNVAVTKESTSQFLTILGIVQTALRYEPWRLVEYIKDRVLSVHLREQMNDTAELQATALTTHSTGGEAVDGSITATAEASEKKQARDVILDLVAQRFSENLAQIIYGAAESVQLSRKPGKFMYGKTFDQMKDIVTRAFLRCLKSVDNAIGSLERIQGKISTNPSGSLSGPATSQLIEFDSDREGYFESQRGAASNAQDRTEEELKKFLLRRLETEEAEATDQRMIIHTDQTTERKLGEPFFFTKAEIISFLKEGRKAVSDVLEANTEKIVRALRWGYWKEDHFDCLDLSTERTKQLTVDLTAAFKTLLVAKTAVRGDTDDGMGGEAGPASVVVLVFAFLCVAQPASHKILDSLAREAGPGSEAGELQRTANRQRLHISPPCSASERSGWDIRGH</sequence>
<dbReference type="OrthoDB" id="330322at2759"/>
<evidence type="ECO:0000256" key="2">
    <source>
        <dbReference type="SAM" id="Phobius"/>
    </source>
</evidence>
<keyword evidence="2" id="KW-0812">Transmembrane</keyword>
<organism evidence="3 4">
    <name type="scientific">Neospora caninum (strain Liverpool)</name>
    <dbReference type="NCBI Taxonomy" id="572307"/>
    <lineage>
        <taxon>Eukaryota</taxon>
        <taxon>Sar</taxon>
        <taxon>Alveolata</taxon>
        <taxon>Apicomplexa</taxon>
        <taxon>Conoidasida</taxon>
        <taxon>Coccidia</taxon>
        <taxon>Eucoccidiorida</taxon>
        <taxon>Eimeriorina</taxon>
        <taxon>Sarcocystidae</taxon>
        <taxon>Neospora</taxon>
    </lineage>
</organism>
<feature type="region of interest" description="Disordered" evidence="1">
    <location>
        <begin position="254"/>
        <end position="275"/>
    </location>
</feature>
<dbReference type="GeneID" id="13445249"/>